<keyword evidence="3" id="KW-1185">Reference proteome</keyword>
<reference evidence="3" key="1">
    <citation type="submission" date="2016-10" db="EMBL/GenBank/DDBJ databases">
        <authorList>
            <person name="Varghese N."/>
            <person name="Submissions S."/>
        </authorList>
    </citation>
    <scope>NUCLEOTIDE SEQUENCE [LARGE SCALE GENOMIC DNA]</scope>
    <source>
        <strain evidence="3">DSM 18733</strain>
    </source>
</reference>
<protein>
    <recommendedName>
        <fullName evidence="4">Alanyl-tRNA synthetase</fullName>
    </recommendedName>
</protein>
<accession>A0A1H7VFP9</accession>
<organism evidence="2 3">
    <name type="scientific">Olivibacter domesticus</name>
    <name type="common">Pseudosphingobacterium domesticum</name>
    <dbReference type="NCBI Taxonomy" id="407022"/>
    <lineage>
        <taxon>Bacteria</taxon>
        <taxon>Pseudomonadati</taxon>
        <taxon>Bacteroidota</taxon>
        <taxon>Sphingobacteriia</taxon>
        <taxon>Sphingobacteriales</taxon>
        <taxon>Sphingobacteriaceae</taxon>
        <taxon>Olivibacter</taxon>
    </lineage>
</organism>
<dbReference type="AlphaFoldDB" id="A0A1H7VFP9"/>
<evidence type="ECO:0000313" key="2">
    <source>
        <dbReference type="EMBL" id="SEM07658.1"/>
    </source>
</evidence>
<evidence type="ECO:0000313" key="3">
    <source>
        <dbReference type="Proteomes" id="UP000199421"/>
    </source>
</evidence>
<dbReference type="Proteomes" id="UP000199421">
    <property type="component" value="Unassembled WGS sequence"/>
</dbReference>
<keyword evidence="1" id="KW-1133">Transmembrane helix</keyword>
<evidence type="ECO:0008006" key="4">
    <source>
        <dbReference type="Google" id="ProtNLM"/>
    </source>
</evidence>
<name>A0A1H7VFP9_OLID1</name>
<gene>
    <name evidence="2" type="ORF">SAMN05661044_04149</name>
</gene>
<keyword evidence="1" id="KW-0472">Membrane</keyword>
<evidence type="ECO:0000256" key="1">
    <source>
        <dbReference type="SAM" id="Phobius"/>
    </source>
</evidence>
<feature type="transmembrane region" description="Helical" evidence="1">
    <location>
        <begin position="21"/>
        <end position="44"/>
    </location>
</feature>
<proteinExistence type="predicted"/>
<dbReference type="STRING" id="407022.SAMN05661044_04149"/>
<keyword evidence="1" id="KW-0812">Transmembrane</keyword>
<sequence>MLMENKESPSQNKFMIWLKRVGFWGFLFFLLKGIVWLILGYWVLK</sequence>
<dbReference type="EMBL" id="FOAF01000007">
    <property type="protein sequence ID" value="SEM07658.1"/>
    <property type="molecule type" value="Genomic_DNA"/>
</dbReference>